<dbReference type="GO" id="GO:0005543">
    <property type="term" value="F:phospholipid binding"/>
    <property type="evidence" value="ECO:0007669"/>
    <property type="project" value="TreeGrafter"/>
</dbReference>
<dbReference type="NCBIfam" id="TIGR04430">
    <property type="entry name" value="OM_asym_MlaD"/>
    <property type="match status" value="1"/>
</dbReference>
<evidence type="ECO:0000259" key="1">
    <source>
        <dbReference type="Pfam" id="PF02470"/>
    </source>
</evidence>
<evidence type="ECO:0000313" key="2">
    <source>
        <dbReference type="EMBL" id="ROH88709.1"/>
    </source>
</evidence>
<dbReference type="Proteomes" id="UP000282106">
    <property type="component" value="Unassembled WGS sequence"/>
</dbReference>
<dbReference type="InParanoid" id="A0A3N0V7L2"/>
<dbReference type="InterPro" id="IPR003399">
    <property type="entry name" value="Mce/MlaD"/>
</dbReference>
<evidence type="ECO:0000313" key="3">
    <source>
        <dbReference type="Proteomes" id="UP000282106"/>
    </source>
</evidence>
<dbReference type="InterPro" id="IPR030970">
    <property type="entry name" value="ABC_MlaD"/>
</dbReference>
<name>A0A3N0V7L2_9GAMM</name>
<dbReference type="PANTHER" id="PTHR33371:SF4">
    <property type="entry name" value="INTERMEMBRANE PHOSPHOLIPID TRANSPORT SYSTEM BINDING PROTEIN MLAD"/>
    <property type="match status" value="1"/>
</dbReference>
<gene>
    <name evidence="2" type="primary">mlaD</name>
    <name evidence="2" type="ORF">ED208_12895</name>
</gene>
<accession>A0A3N0V7L2</accession>
<dbReference type="EMBL" id="RJVO01000006">
    <property type="protein sequence ID" value="ROH88709.1"/>
    <property type="molecule type" value="Genomic_DNA"/>
</dbReference>
<dbReference type="RefSeq" id="WP_123212331.1">
    <property type="nucleotide sequence ID" value="NZ_RJVO01000006.1"/>
</dbReference>
<comment type="caution">
    <text evidence="2">The sequence shown here is derived from an EMBL/GenBank/DDBJ whole genome shotgun (WGS) entry which is preliminary data.</text>
</comment>
<reference evidence="2 3" key="1">
    <citation type="submission" date="2018-10" db="EMBL/GenBank/DDBJ databases">
        <authorList>
            <person name="Chen W.-M."/>
        </authorList>
    </citation>
    <scope>NUCLEOTIDE SEQUENCE [LARGE SCALE GENOMIC DNA]</scope>
    <source>
        <strain evidence="2 3">THS-13</strain>
    </source>
</reference>
<keyword evidence="3" id="KW-1185">Reference proteome</keyword>
<organism evidence="2 3">
    <name type="scientific">Stagnimonas aquatica</name>
    <dbReference type="NCBI Taxonomy" id="2689987"/>
    <lineage>
        <taxon>Bacteria</taxon>
        <taxon>Pseudomonadati</taxon>
        <taxon>Pseudomonadota</taxon>
        <taxon>Gammaproteobacteria</taxon>
        <taxon>Nevskiales</taxon>
        <taxon>Nevskiaceae</taxon>
        <taxon>Stagnimonas</taxon>
    </lineage>
</organism>
<dbReference type="Pfam" id="PF02470">
    <property type="entry name" value="MlaD"/>
    <property type="match status" value="1"/>
</dbReference>
<dbReference type="GO" id="GO:0005548">
    <property type="term" value="F:phospholipid transporter activity"/>
    <property type="evidence" value="ECO:0007669"/>
    <property type="project" value="TreeGrafter"/>
</dbReference>
<feature type="domain" description="Mce/MlaD" evidence="1">
    <location>
        <begin position="40"/>
        <end position="118"/>
    </location>
</feature>
<sequence length="176" mass="18339">MHSRALEILVGFFVCLGVAAVLVLTLRVASLKDVGGSGGTYTVTAKFENIGKLSPGNAVKIAGVTIGRVNKISIDPNSFEAIVSLDISKSYSNIPKDSGAKILTAGLLGEQYIGLEPGGDENSLKQGDDIQLTQSALVLENLIGQLVASMTEKKDDKLAEALGKLAEAVTPTTKKP</sequence>
<dbReference type="InterPro" id="IPR052336">
    <property type="entry name" value="MlaD_Phospholipid_Transporter"/>
</dbReference>
<proteinExistence type="predicted"/>
<protein>
    <submittedName>
        <fullName evidence="2">Outer membrane lipid asymmetry maintenance protein MlaD</fullName>
    </submittedName>
</protein>
<dbReference type="FunCoup" id="A0A3N0V7L2">
    <property type="interactions" value="107"/>
</dbReference>
<dbReference type="AlphaFoldDB" id="A0A3N0V7L2"/>
<dbReference type="PANTHER" id="PTHR33371">
    <property type="entry name" value="INTERMEMBRANE PHOSPHOLIPID TRANSPORT SYSTEM BINDING PROTEIN MLAD-RELATED"/>
    <property type="match status" value="1"/>
</dbReference>